<dbReference type="InterPro" id="IPR050300">
    <property type="entry name" value="GDXG_lipolytic_enzyme"/>
</dbReference>
<dbReference type="PANTHER" id="PTHR48081">
    <property type="entry name" value="AB HYDROLASE SUPERFAMILY PROTEIN C4A8.06C"/>
    <property type="match status" value="1"/>
</dbReference>
<dbReference type="EMBL" id="CP029145">
    <property type="protein sequence ID" value="AWM34230.1"/>
    <property type="molecule type" value="Genomic_DNA"/>
</dbReference>
<dbReference type="InterPro" id="IPR049492">
    <property type="entry name" value="BD-FAE-like_dom"/>
</dbReference>
<dbReference type="Proteomes" id="UP000245999">
    <property type="component" value="Chromosome"/>
</dbReference>
<keyword evidence="1 3" id="KW-0378">Hydrolase</keyword>
<sequence>MRITRLLLVPVGAILVLGAVLGATEYAAACPSHRTADVPYVPATTPGFDAKYNLLDVYAPKKAGPAAGYPVVLFIHGGSWTSGDKNFYSFIGRRLAKQGVVGVVVSYRLSPKVHVPEQATDCARALAWTVNNIKNYGGDPARVFVMGHSAGGGLAALLATDDTLLARNGLPTNPVRGAILDDPAGLDMYDYLKKMQYPGDEKYLVPFTKDPAVWYENSAIYKIRAGLPPFLFFIGGETYPSISSSSARFRAKLAAVGAPPRYTVLPGKHHIPMVLQLYWQHNIIYQELLKLVGA</sequence>
<evidence type="ECO:0000259" key="2">
    <source>
        <dbReference type="Pfam" id="PF20434"/>
    </source>
</evidence>
<name>A0A2Z3GZM3_9BACT</name>
<feature type="domain" description="BD-FAE-like" evidence="2">
    <location>
        <begin position="55"/>
        <end position="235"/>
    </location>
</feature>
<keyword evidence="4" id="KW-1185">Reference proteome</keyword>
<evidence type="ECO:0000313" key="3">
    <source>
        <dbReference type="EMBL" id="AWM34230.1"/>
    </source>
</evidence>
<reference evidence="4" key="1">
    <citation type="submission" date="2018-04" db="EMBL/GenBank/DDBJ databases">
        <title>Complete genome of Antarctic heterotrophic bacterium Hymenobacter nivis.</title>
        <authorList>
            <person name="Terashima M."/>
        </authorList>
    </citation>
    <scope>NUCLEOTIDE SEQUENCE [LARGE SCALE GENOMIC DNA]</scope>
    <source>
        <strain evidence="4">NBRC 111535</strain>
    </source>
</reference>
<protein>
    <submittedName>
        <fullName evidence="3">Alpha/beta hydrolase</fullName>
    </submittedName>
</protein>
<dbReference type="Pfam" id="PF20434">
    <property type="entry name" value="BD-FAE"/>
    <property type="match status" value="1"/>
</dbReference>
<evidence type="ECO:0000313" key="4">
    <source>
        <dbReference type="Proteomes" id="UP000245999"/>
    </source>
</evidence>
<dbReference type="OrthoDB" id="9777975at2"/>
<dbReference type="RefSeq" id="WP_109657276.1">
    <property type="nucleotide sequence ID" value="NZ_CP029145.1"/>
</dbReference>
<dbReference type="GO" id="GO:0016787">
    <property type="term" value="F:hydrolase activity"/>
    <property type="evidence" value="ECO:0007669"/>
    <property type="project" value="UniProtKB-KW"/>
</dbReference>
<gene>
    <name evidence="3" type="ORF">DDQ68_16410</name>
</gene>
<dbReference type="SUPFAM" id="SSF53474">
    <property type="entry name" value="alpha/beta-Hydrolases"/>
    <property type="match status" value="1"/>
</dbReference>
<accession>A0A2Z3GZM3</accession>
<dbReference type="InterPro" id="IPR029058">
    <property type="entry name" value="AB_hydrolase_fold"/>
</dbReference>
<evidence type="ECO:0000256" key="1">
    <source>
        <dbReference type="ARBA" id="ARBA00022801"/>
    </source>
</evidence>
<proteinExistence type="predicted"/>
<organism evidence="3 4">
    <name type="scientific">Hymenobacter nivis</name>
    <dbReference type="NCBI Taxonomy" id="1850093"/>
    <lineage>
        <taxon>Bacteria</taxon>
        <taxon>Pseudomonadati</taxon>
        <taxon>Bacteroidota</taxon>
        <taxon>Cytophagia</taxon>
        <taxon>Cytophagales</taxon>
        <taxon>Hymenobacteraceae</taxon>
        <taxon>Hymenobacter</taxon>
    </lineage>
</organism>
<dbReference type="KEGG" id="hnv:DDQ68_16410"/>
<dbReference type="PANTHER" id="PTHR48081:SF33">
    <property type="entry name" value="KYNURENINE FORMAMIDASE"/>
    <property type="match status" value="1"/>
</dbReference>
<dbReference type="AlphaFoldDB" id="A0A2Z3GZM3"/>
<dbReference type="Gene3D" id="3.40.50.1820">
    <property type="entry name" value="alpha/beta hydrolase"/>
    <property type="match status" value="1"/>
</dbReference>